<feature type="transmembrane region" description="Helical" evidence="6">
    <location>
        <begin position="224"/>
        <end position="242"/>
    </location>
</feature>
<dbReference type="HOGENOM" id="CLU_045498_5_0_6"/>
<feature type="transmembrane region" description="Helical" evidence="6">
    <location>
        <begin position="160"/>
        <end position="183"/>
    </location>
</feature>
<feature type="transmembrane region" description="Helical" evidence="6">
    <location>
        <begin position="38"/>
        <end position="58"/>
    </location>
</feature>
<reference evidence="7 8" key="1">
    <citation type="journal article" date="2005" name="Nucleic Acids Res.">
        <title>Genomic blueprint of Hahella chejuensis, a marine microbe producing an algicidal agent.</title>
        <authorList>
            <person name="Jeong H."/>
            <person name="Yim J.H."/>
            <person name="Lee C."/>
            <person name="Choi S.-H."/>
            <person name="Park Y.K."/>
            <person name="Yoon S.H."/>
            <person name="Hur C.-G."/>
            <person name="Kang H.-Y."/>
            <person name="Kim D."/>
            <person name="Lee H.H."/>
            <person name="Park K.H."/>
            <person name="Park S.-H."/>
            <person name="Park H.-S."/>
            <person name="Lee H.K."/>
            <person name="Oh T.K."/>
            <person name="Kim J.F."/>
        </authorList>
    </citation>
    <scope>NUCLEOTIDE SEQUENCE [LARGE SCALE GENOMIC DNA]</scope>
    <source>
        <strain evidence="7 8">KCTC 2396</strain>
    </source>
</reference>
<dbReference type="Proteomes" id="UP000000238">
    <property type="component" value="Chromosome"/>
</dbReference>
<dbReference type="EMBL" id="CP000155">
    <property type="protein sequence ID" value="ABC30886.1"/>
    <property type="molecule type" value="Genomic_DNA"/>
</dbReference>
<evidence type="ECO:0000256" key="6">
    <source>
        <dbReference type="RuleBase" id="RU363041"/>
    </source>
</evidence>
<feature type="transmembrane region" description="Helical" evidence="6">
    <location>
        <begin position="254"/>
        <end position="272"/>
    </location>
</feature>
<comment type="similarity">
    <text evidence="2 6">Belongs to the 4-toluene sulfonate uptake permease (TSUP) (TC 2.A.102) family.</text>
</comment>
<dbReference type="InterPro" id="IPR051598">
    <property type="entry name" value="TSUP/Inactive_protease-like"/>
</dbReference>
<feature type="transmembrane region" description="Helical" evidence="6">
    <location>
        <begin position="94"/>
        <end position="113"/>
    </location>
</feature>
<protein>
    <recommendedName>
        <fullName evidence="6">Probable membrane transporter protein</fullName>
    </recommendedName>
</protein>
<dbReference type="eggNOG" id="COG0730">
    <property type="taxonomic scope" value="Bacteria"/>
</dbReference>
<name>Q2SEN8_HAHCH</name>
<accession>Q2SEN8</accession>
<dbReference type="AlphaFoldDB" id="Q2SEN8"/>
<comment type="subcellular location">
    <subcellularLocation>
        <location evidence="6">Cell membrane</location>
        <topology evidence="6">Multi-pass membrane protein</topology>
    </subcellularLocation>
    <subcellularLocation>
        <location evidence="1">Membrane</location>
        <topology evidence="1">Multi-pass membrane protein</topology>
    </subcellularLocation>
</comment>
<dbReference type="PANTHER" id="PTHR43701:SF2">
    <property type="entry name" value="MEMBRANE TRANSPORTER PROTEIN YJNA-RELATED"/>
    <property type="match status" value="1"/>
</dbReference>
<organism evidence="7 8">
    <name type="scientific">Hahella chejuensis (strain KCTC 2396)</name>
    <dbReference type="NCBI Taxonomy" id="349521"/>
    <lineage>
        <taxon>Bacteria</taxon>
        <taxon>Pseudomonadati</taxon>
        <taxon>Pseudomonadota</taxon>
        <taxon>Gammaproteobacteria</taxon>
        <taxon>Oceanospirillales</taxon>
        <taxon>Hahellaceae</taxon>
        <taxon>Hahella</taxon>
    </lineage>
</organism>
<keyword evidence="5 6" id="KW-0472">Membrane</keyword>
<keyword evidence="6" id="KW-1003">Cell membrane</keyword>
<dbReference type="Pfam" id="PF01925">
    <property type="entry name" value="TauE"/>
    <property type="match status" value="1"/>
</dbReference>
<evidence type="ECO:0000313" key="8">
    <source>
        <dbReference type="Proteomes" id="UP000000238"/>
    </source>
</evidence>
<evidence type="ECO:0000256" key="5">
    <source>
        <dbReference type="ARBA" id="ARBA00023136"/>
    </source>
</evidence>
<dbReference type="RefSeq" id="WP_011397953.1">
    <property type="nucleotide sequence ID" value="NC_007645.1"/>
</dbReference>
<evidence type="ECO:0000256" key="1">
    <source>
        <dbReference type="ARBA" id="ARBA00004141"/>
    </source>
</evidence>
<evidence type="ECO:0000256" key="2">
    <source>
        <dbReference type="ARBA" id="ARBA00009142"/>
    </source>
</evidence>
<evidence type="ECO:0000313" key="7">
    <source>
        <dbReference type="EMBL" id="ABC30886.1"/>
    </source>
</evidence>
<dbReference type="InterPro" id="IPR002781">
    <property type="entry name" value="TM_pro_TauE-like"/>
</dbReference>
<proteinExistence type="inferred from homology"/>
<keyword evidence="4 6" id="KW-1133">Transmembrane helix</keyword>
<dbReference type="OrthoDB" id="7031597at2"/>
<feature type="transmembrane region" description="Helical" evidence="6">
    <location>
        <begin position="70"/>
        <end position="88"/>
    </location>
</feature>
<dbReference type="KEGG" id="hch:HCH_04179"/>
<sequence>MLIAALLGIAVGVLLGLTGAGGSIIAVPLLMWSLGWTLPQAAPVALLAVSAAATLGVVNAWPQGSVRYRAATVMALAGMLMAPIGLWAAHRAPVHLLALVFAVVLLGVALRMWRQARRAPEEAKMGWASVQSDGTELKGPICQLNPDTGRLRWTRPCSMAIVSSGALTGFLSGLLGVGGGFVIVPALRMVSPLPFHSAVATSLMAVALTSAGTVSLFMLSGKTLPWMIALPFVAGAMAGMLGGRRLAPRFAGPHLQQGFAVIMAGVGVMMILKSLL</sequence>
<evidence type="ECO:0000256" key="3">
    <source>
        <dbReference type="ARBA" id="ARBA00022692"/>
    </source>
</evidence>
<dbReference type="PANTHER" id="PTHR43701">
    <property type="entry name" value="MEMBRANE TRANSPORTER PROTEIN MJ0441-RELATED"/>
    <property type="match status" value="1"/>
</dbReference>
<evidence type="ECO:0000256" key="4">
    <source>
        <dbReference type="ARBA" id="ARBA00022989"/>
    </source>
</evidence>
<keyword evidence="3 6" id="KW-0812">Transmembrane</keyword>
<feature type="transmembrane region" description="Helical" evidence="6">
    <location>
        <begin position="195"/>
        <end position="217"/>
    </location>
</feature>
<gene>
    <name evidence="7" type="ordered locus">HCH_04179</name>
</gene>
<dbReference type="STRING" id="349521.HCH_04179"/>
<keyword evidence="8" id="KW-1185">Reference proteome</keyword>
<dbReference type="GO" id="GO:0005886">
    <property type="term" value="C:plasma membrane"/>
    <property type="evidence" value="ECO:0007669"/>
    <property type="project" value="UniProtKB-SubCell"/>
</dbReference>